<organism evidence="2 3">
    <name type="scientific">Phlyctema vagabunda</name>
    <dbReference type="NCBI Taxonomy" id="108571"/>
    <lineage>
        <taxon>Eukaryota</taxon>
        <taxon>Fungi</taxon>
        <taxon>Dikarya</taxon>
        <taxon>Ascomycota</taxon>
        <taxon>Pezizomycotina</taxon>
        <taxon>Leotiomycetes</taxon>
        <taxon>Helotiales</taxon>
        <taxon>Dermateaceae</taxon>
        <taxon>Phlyctema</taxon>
    </lineage>
</organism>
<dbReference type="Gene3D" id="3.40.50.300">
    <property type="entry name" value="P-loop containing nucleotide triphosphate hydrolases"/>
    <property type="match status" value="1"/>
</dbReference>
<dbReference type="InterPro" id="IPR027417">
    <property type="entry name" value="P-loop_NTPase"/>
</dbReference>
<comment type="caution">
    <text evidence="2">The sequence shown here is derived from an EMBL/GenBank/DDBJ whole genome shotgun (WGS) entry which is preliminary data.</text>
</comment>
<evidence type="ECO:0000256" key="1">
    <source>
        <dbReference type="SAM" id="MobiDB-lite"/>
    </source>
</evidence>
<name>A0ABR4P6L0_9HELO</name>
<keyword evidence="3" id="KW-1185">Reference proteome</keyword>
<evidence type="ECO:0008006" key="4">
    <source>
        <dbReference type="Google" id="ProtNLM"/>
    </source>
</evidence>
<dbReference type="EMBL" id="JBFCZG010000008">
    <property type="protein sequence ID" value="KAL3418807.1"/>
    <property type="molecule type" value="Genomic_DNA"/>
</dbReference>
<evidence type="ECO:0000313" key="2">
    <source>
        <dbReference type="EMBL" id="KAL3418807.1"/>
    </source>
</evidence>
<dbReference type="Proteomes" id="UP001629113">
    <property type="component" value="Unassembled WGS sequence"/>
</dbReference>
<sequence>MASKPHSTFPLRPKGQENGNEDRDRKAHLSLLTGTTGQHELVEAVSTPIFTMPVLKHAETMQDKKSDVYPQYGLLAGKLEVLEKMLPQGPDTKLDPRLFFNIAAPSSTFICGSQGSGKSHTLSCLLENCLLPSKASTLPHPLAGLVFHYDTFISDDGGSPCEAAFLSSNPNIKVRVLCSPTNIATIKVTYSQFKNVQVEPLRIDESNLNTKRMLDMMAVKRGEPLPLYLHSVMRILRAMRMKQQAEHTAFTYKDFKAQIMDARMSPAQIAPLEQRLSTLESFLVEGQTGLAIYRQDRKRSDTKEEMRGNAWAHKPGYLTIVDLSCPCVTPEDACSLFNVCLTIFLEQEMTTGRVVALDEAHKYMNTSAEADVLTSTLLSTIRLQRHLGARIIISTQEPTISPALLDLSSVTIVHRFTSPDWLRALKQHLAAAASDIIDQDEDVSEDGTIIGSKTKKIFQDIVKLRVGEALLFSPSALVDVEWDKHLLKFKRLGTGYLKVKVRSRLTEDGGKSTMAS</sequence>
<reference evidence="2 3" key="1">
    <citation type="submission" date="2024-06" db="EMBL/GenBank/DDBJ databases">
        <title>Complete genome of Phlyctema vagabunda strain 19-DSS-EL-015.</title>
        <authorList>
            <person name="Fiorenzani C."/>
        </authorList>
    </citation>
    <scope>NUCLEOTIDE SEQUENCE [LARGE SCALE GENOMIC DNA]</scope>
    <source>
        <strain evidence="2 3">19-DSS-EL-015</strain>
    </source>
</reference>
<accession>A0ABR4P6L0</accession>
<protein>
    <recommendedName>
        <fullName evidence="4">P-loop containing nucleoside triphosphate hydrolase protein</fullName>
    </recommendedName>
</protein>
<evidence type="ECO:0000313" key="3">
    <source>
        <dbReference type="Proteomes" id="UP001629113"/>
    </source>
</evidence>
<gene>
    <name evidence="2" type="ORF">PVAG01_09028</name>
</gene>
<feature type="region of interest" description="Disordered" evidence="1">
    <location>
        <begin position="1"/>
        <end position="23"/>
    </location>
</feature>
<dbReference type="SUPFAM" id="SSF52540">
    <property type="entry name" value="P-loop containing nucleoside triphosphate hydrolases"/>
    <property type="match status" value="1"/>
</dbReference>
<proteinExistence type="predicted"/>